<dbReference type="InterPro" id="IPR051132">
    <property type="entry name" value="3-5_Exonuclease_domain"/>
</dbReference>
<dbReference type="InterPro" id="IPR012337">
    <property type="entry name" value="RNaseH-like_sf"/>
</dbReference>
<dbReference type="InterPro" id="IPR036397">
    <property type="entry name" value="RNaseH_sf"/>
</dbReference>
<feature type="compositionally biased region" description="Polar residues" evidence="3">
    <location>
        <begin position="189"/>
        <end position="205"/>
    </location>
</feature>
<dbReference type="GO" id="GO:0005634">
    <property type="term" value="C:nucleus"/>
    <property type="evidence" value="ECO:0000318"/>
    <property type="project" value="GO_Central"/>
</dbReference>
<dbReference type="HOGENOM" id="CLU_683988_0_0_1"/>
<evidence type="ECO:0000256" key="1">
    <source>
        <dbReference type="ARBA" id="ARBA00022722"/>
    </source>
</evidence>
<dbReference type="CDD" id="cd06141">
    <property type="entry name" value="WRN_exo"/>
    <property type="match status" value="1"/>
</dbReference>
<feature type="compositionally biased region" description="Low complexity" evidence="3">
    <location>
        <begin position="32"/>
        <end position="42"/>
    </location>
</feature>
<dbReference type="Gene3D" id="3.30.420.10">
    <property type="entry name" value="Ribonuclease H-like superfamily/Ribonuclease H"/>
    <property type="match status" value="1"/>
</dbReference>
<dbReference type="PANTHER" id="PTHR13620:SF121">
    <property type="entry name" value="EMB|CAB82946.1-RELATED"/>
    <property type="match status" value="1"/>
</dbReference>
<name>W1P6U2_AMBTC</name>
<feature type="compositionally biased region" description="Polar residues" evidence="3">
    <location>
        <begin position="83"/>
        <end position="94"/>
    </location>
</feature>
<dbReference type="OMA" id="SKNPNPW"/>
<organism evidence="5 6">
    <name type="scientific">Amborella trichopoda</name>
    <dbReference type="NCBI Taxonomy" id="13333"/>
    <lineage>
        <taxon>Eukaryota</taxon>
        <taxon>Viridiplantae</taxon>
        <taxon>Streptophyta</taxon>
        <taxon>Embryophyta</taxon>
        <taxon>Tracheophyta</taxon>
        <taxon>Spermatophyta</taxon>
        <taxon>Magnoliopsida</taxon>
        <taxon>Amborellales</taxon>
        <taxon>Amborellaceae</taxon>
        <taxon>Amborella</taxon>
    </lineage>
</organism>
<dbReference type="SUPFAM" id="SSF53098">
    <property type="entry name" value="Ribonuclease H-like"/>
    <property type="match status" value="1"/>
</dbReference>
<reference evidence="6" key="1">
    <citation type="journal article" date="2013" name="Science">
        <title>The Amborella genome and the evolution of flowering plants.</title>
        <authorList>
            <consortium name="Amborella Genome Project"/>
        </authorList>
    </citation>
    <scope>NUCLEOTIDE SEQUENCE [LARGE SCALE GENOMIC DNA]</scope>
</reference>
<dbReference type="EMBL" id="KI394358">
    <property type="protein sequence ID" value="ERN03306.1"/>
    <property type="molecule type" value="Genomic_DNA"/>
</dbReference>
<dbReference type="InterPro" id="IPR002562">
    <property type="entry name" value="3'-5'_exonuclease_dom"/>
</dbReference>
<gene>
    <name evidence="5" type="ORF">AMTR_s00003p00231040</name>
</gene>
<dbReference type="GO" id="GO:0005737">
    <property type="term" value="C:cytoplasm"/>
    <property type="evidence" value="ECO:0000318"/>
    <property type="project" value="GO_Central"/>
</dbReference>
<protein>
    <recommendedName>
        <fullName evidence="4">3'-5' exonuclease domain-containing protein</fullName>
    </recommendedName>
</protein>
<evidence type="ECO:0000313" key="6">
    <source>
        <dbReference type="Proteomes" id="UP000017836"/>
    </source>
</evidence>
<feature type="region of interest" description="Disordered" evidence="3">
    <location>
        <begin position="1"/>
        <end position="205"/>
    </location>
</feature>
<dbReference type="FunFam" id="3.30.420.10:FF:000054">
    <property type="entry name" value="Werner Syndrome-like exonuclease"/>
    <property type="match status" value="1"/>
</dbReference>
<feature type="compositionally biased region" description="Polar residues" evidence="3">
    <location>
        <begin position="58"/>
        <end position="68"/>
    </location>
</feature>
<feature type="compositionally biased region" description="Low complexity" evidence="3">
    <location>
        <begin position="178"/>
        <end position="188"/>
    </location>
</feature>
<dbReference type="Pfam" id="PF01612">
    <property type="entry name" value="DNA_pol_A_exo1"/>
    <property type="match status" value="1"/>
</dbReference>
<feature type="compositionally biased region" description="Basic residues" evidence="3">
    <location>
        <begin position="69"/>
        <end position="82"/>
    </location>
</feature>
<evidence type="ECO:0000256" key="2">
    <source>
        <dbReference type="ARBA" id="ARBA00022801"/>
    </source>
</evidence>
<feature type="compositionally biased region" description="Low complexity" evidence="3">
    <location>
        <begin position="95"/>
        <end position="115"/>
    </location>
</feature>
<feature type="compositionally biased region" description="Low complexity" evidence="3">
    <location>
        <begin position="13"/>
        <end position="23"/>
    </location>
</feature>
<keyword evidence="2" id="KW-0378">Hydrolase</keyword>
<keyword evidence="1" id="KW-0540">Nuclease</keyword>
<feature type="compositionally biased region" description="Polar residues" evidence="3">
    <location>
        <begin position="121"/>
        <end position="158"/>
    </location>
</feature>
<dbReference type="Proteomes" id="UP000017836">
    <property type="component" value="Unassembled WGS sequence"/>
</dbReference>
<dbReference type="AlphaFoldDB" id="W1P6U2"/>
<dbReference type="OrthoDB" id="1920326at2759"/>
<evidence type="ECO:0000313" key="5">
    <source>
        <dbReference type="EMBL" id="ERN03306.1"/>
    </source>
</evidence>
<feature type="domain" description="3'-5' exonuclease" evidence="4">
    <location>
        <begin position="219"/>
        <end position="401"/>
    </location>
</feature>
<accession>W1P6U2</accession>
<evidence type="ECO:0000256" key="3">
    <source>
        <dbReference type="SAM" id="MobiDB-lite"/>
    </source>
</evidence>
<evidence type="ECO:0000259" key="4">
    <source>
        <dbReference type="SMART" id="SM00474"/>
    </source>
</evidence>
<keyword evidence="6" id="KW-1185">Reference proteome</keyword>
<dbReference type="GO" id="GO:0006139">
    <property type="term" value="P:nucleobase-containing compound metabolic process"/>
    <property type="evidence" value="ECO:0007669"/>
    <property type="project" value="InterPro"/>
</dbReference>
<dbReference type="PANTHER" id="PTHR13620">
    <property type="entry name" value="3-5 EXONUCLEASE"/>
    <property type="match status" value="1"/>
</dbReference>
<dbReference type="STRING" id="13333.W1P6U2"/>
<dbReference type="GO" id="GO:0003676">
    <property type="term" value="F:nucleic acid binding"/>
    <property type="evidence" value="ECO:0007669"/>
    <property type="project" value="InterPro"/>
</dbReference>
<proteinExistence type="predicted"/>
<sequence length="403" mass="45407">MSSLKEKNGVWVPRTTTQQPPTRQTRHPKNPKPNSIPKQNPNNSPPKPHHNNPAPSNRHQIPNPSSNHLKSKNPQKPSRSKHYQNPNASANHNYPRNPSPSSNQPNSSNSQNPNPWFDQLDPNSSKNPNPWFNQLDSNSSQNPNPWFDQLDSNSSKNPNPWFDHLDSNSSENPDTTNHHQNPNPWPNQLDSGNAQNPNPFLSNEPTMFTVTFAGQSVETTITSESSIADEWVQKVIGKRKNDNGFLVGLDIEWKPNYGRGQDNEAALLQICVERECLVLQLLYLDSLPRGVMKFLSHANNCFVGVGIANDLEKLEDDYGMKCRNHLELRKVASEKMQKKDVLNCGLKDLVKQVLGVELNKSKRITMSDWSRTCLTGSQIEYACLDAYVCGEMGRVLVGGYQYE</sequence>
<dbReference type="eggNOG" id="KOG4373">
    <property type="taxonomic scope" value="Eukaryota"/>
</dbReference>
<dbReference type="SMART" id="SM00474">
    <property type="entry name" value="35EXOc"/>
    <property type="match status" value="1"/>
</dbReference>
<dbReference type="Gramene" id="ERN03306">
    <property type="protein sequence ID" value="ERN03306"/>
    <property type="gene ID" value="AMTR_s00003p00231040"/>
</dbReference>
<dbReference type="GO" id="GO:0008408">
    <property type="term" value="F:3'-5' exonuclease activity"/>
    <property type="evidence" value="ECO:0000318"/>
    <property type="project" value="GO_Central"/>
</dbReference>
<dbReference type="KEGG" id="atr:18431443"/>